<dbReference type="EMBL" id="JBCLPP010000036">
    <property type="protein sequence ID" value="MEY8246211.1"/>
    <property type="molecule type" value="Genomic_DNA"/>
</dbReference>
<dbReference type="InterPro" id="IPR041700">
    <property type="entry name" value="OMP_b-brl_3"/>
</dbReference>
<dbReference type="InterPro" id="IPR036942">
    <property type="entry name" value="Beta-barrel_TonB_sf"/>
</dbReference>
<dbReference type="InterPro" id="IPR037066">
    <property type="entry name" value="Plug_dom_sf"/>
</dbReference>
<accession>A0ABV4CZF5</accession>
<evidence type="ECO:0000313" key="5">
    <source>
        <dbReference type="EMBL" id="MEY8246211.1"/>
    </source>
</evidence>
<comment type="subcellular location">
    <subcellularLocation>
        <location evidence="1">Cell outer membrane</location>
    </subcellularLocation>
</comment>
<evidence type="ECO:0000256" key="1">
    <source>
        <dbReference type="ARBA" id="ARBA00004442"/>
    </source>
</evidence>
<keyword evidence="6" id="KW-1185">Reference proteome</keyword>
<evidence type="ECO:0000256" key="2">
    <source>
        <dbReference type="ARBA" id="ARBA00023136"/>
    </source>
</evidence>
<dbReference type="Gene3D" id="2.170.130.10">
    <property type="entry name" value="TonB-dependent receptor, plug domain"/>
    <property type="match status" value="1"/>
</dbReference>
<sequence length="680" mass="76828">MIPLMSLAQNDELSDSITKQLQEIVITAKQPATRLDGTTLVTTVSGSGLQHIGTALDVLAQLPMMQVENTDVSVSGKNDIEIYIDGRPVHDTKELQHLLSSDMKKVELLMSPGAEYKSTVGAVIKITTQRNIIKGLSLTAISQSQHRRKWSLSQTVDVNYRISGWDIFAYGDFSHNNSLTKGSSINRLIYNGETTTIGSTQNNNYKANASSVKAGFNYTDGKQSLGAYYNLNPEHSDFTNNGTEWLNDSHPEERCITRNTKAGSHMVSAYYDNTVGNKYHLHFDGDFRSAYIDNDVTTSYPNAELSLVKSTDHNRSTLWAGKLYCDFPLLKGNFSAGAQSSFTRSSLDYIMRNPEIDSYVPSSLSASRQISAGMFASWAYMTGRWSMSLGARYEYSDYTFTLNNVKDNNISRTDHMFTPDISLGYTFSPTAQLNISYNTATVKPPYARITGSRNYVGIHELEGGNPGLRDETMHNLQIFGMWKNFILQADYVYSNDSYAFVKQLYEAPTLQLLLHPINIDVSSVNLYLIWSNTFRFWRPDYTIGLYRQWLNIDEIKYDKPIFSYYFANTFTLPHDIAITANLSGQTEGDMHTNRFNTTWFTMNASVSKAFLNKALTVKISATDIFNTANNNWTMYTYGISFDKRQSYDRRGITLNVAYRFRPQKSKYKGKAASEAELKRL</sequence>
<name>A0ABV4CZF5_9BACT</name>
<gene>
    <name evidence="5" type="ORF">AAK873_11380</name>
</gene>
<organism evidence="5 6">
    <name type="scientific">Heminiphilus faecis</name>
    <dbReference type="NCBI Taxonomy" id="2601703"/>
    <lineage>
        <taxon>Bacteria</taxon>
        <taxon>Pseudomonadati</taxon>
        <taxon>Bacteroidota</taxon>
        <taxon>Bacteroidia</taxon>
        <taxon>Bacteroidales</taxon>
        <taxon>Muribaculaceae</taxon>
        <taxon>Heminiphilus</taxon>
    </lineage>
</organism>
<proteinExistence type="predicted"/>
<evidence type="ECO:0000256" key="3">
    <source>
        <dbReference type="ARBA" id="ARBA00023237"/>
    </source>
</evidence>
<evidence type="ECO:0000313" key="6">
    <source>
        <dbReference type="Proteomes" id="UP001565200"/>
    </source>
</evidence>
<dbReference type="Gene3D" id="2.40.170.20">
    <property type="entry name" value="TonB-dependent receptor, beta-barrel domain"/>
    <property type="match status" value="1"/>
</dbReference>
<dbReference type="SUPFAM" id="SSF56935">
    <property type="entry name" value="Porins"/>
    <property type="match status" value="1"/>
</dbReference>
<keyword evidence="3" id="KW-0998">Cell outer membrane</keyword>
<evidence type="ECO:0000259" key="4">
    <source>
        <dbReference type="Pfam" id="PF14905"/>
    </source>
</evidence>
<reference evidence="5 6" key="1">
    <citation type="submission" date="2024-03" db="EMBL/GenBank/DDBJ databases">
        <title>Mouse gut bacterial collection (mGBC) of GemPharmatech.</title>
        <authorList>
            <person name="He Y."/>
            <person name="Dong L."/>
            <person name="Wu D."/>
            <person name="Gao X."/>
            <person name="Lin Z."/>
        </authorList>
    </citation>
    <scope>NUCLEOTIDE SEQUENCE [LARGE SCALE GENOMIC DNA]</scope>
    <source>
        <strain evidence="5 6">54-13</strain>
    </source>
</reference>
<dbReference type="Proteomes" id="UP001565200">
    <property type="component" value="Unassembled WGS sequence"/>
</dbReference>
<dbReference type="Pfam" id="PF14905">
    <property type="entry name" value="OMP_b-brl_3"/>
    <property type="match status" value="1"/>
</dbReference>
<protein>
    <submittedName>
        <fullName evidence="5">Outer membrane beta-barrel family protein</fullName>
    </submittedName>
</protein>
<dbReference type="RefSeq" id="WP_205523845.1">
    <property type="nucleotide sequence ID" value="NZ_JBCLPP010000036.1"/>
</dbReference>
<comment type="caution">
    <text evidence="5">The sequence shown here is derived from an EMBL/GenBank/DDBJ whole genome shotgun (WGS) entry which is preliminary data.</text>
</comment>
<keyword evidence="2" id="KW-0472">Membrane</keyword>
<feature type="domain" description="Outer membrane protein beta-barrel" evidence="4">
    <location>
        <begin position="287"/>
        <end position="658"/>
    </location>
</feature>